<proteinExistence type="predicted"/>
<feature type="transmembrane region" description="Helical" evidence="1">
    <location>
        <begin position="30"/>
        <end position="48"/>
    </location>
</feature>
<organism evidence="2 3">
    <name type="scientific">Candidatus Anaerotruncus excrementipullorum</name>
    <dbReference type="NCBI Taxonomy" id="2838465"/>
    <lineage>
        <taxon>Bacteria</taxon>
        <taxon>Bacillati</taxon>
        <taxon>Bacillota</taxon>
        <taxon>Clostridia</taxon>
        <taxon>Eubacteriales</taxon>
        <taxon>Oscillospiraceae</taxon>
        <taxon>Anaerotruncus</taxon>
    </lineage>
</organism>
<sequence length="85" mass="8961">MALDGWFYLLPAAVAAVWIFRRCGWWFQALCFSAVTGNLALLGVGYLGSFTGVALAPNLFTVGAATLFGVPGVLNLLVLRVLALG</sequence>
<dbReference type="Pfam" id="PF07441">
    <property type="entry name" value="BofA"/>
    <property type="match status" value="1"/>
</dbReference>
<keyword evidence="1" id="KW-0812">Transmembrane</keyword>
<gene>
    <name evidence="2" type="ORF">H9736_06645</name>
</gene>
<evidence type="ECO:0000313" key="2">
    <source>
        <dbReference type="EMBL" id="HIX65914.1"/>
    </source>
</evidence>
<dbReference type="EMBL" id="DXES01000146">
    <property type="protein sequence ID" value="HIX65914.1"/>
    <property type="molecule type" value="Genomic_DNA"/>
</dbReference>
<keyword evidence="1" id="KW-0472">Membrane</keyword>
<reference evidence="2" key="1">
    <citation type="journal article" date="2021" name="PeerJ">
        <title>Extensive microbial diversity within the chicken gut microbiome revealed by metagenomics and culture.</title>
        <authorList>
            <person name="Gilroy R."/>
            <person name="Ravi A."/>
            <person name="Getino M."/>
            <person name="Pursley I."/>
            <person name="Horton D.L."/>
            <person name="Alikhan N.F."/>
            <person name="Baker D."/>
            <person name="Gharbi K."/>
            <person name="Hall N."/>
            <person name="Watson M."/>
            <person name="Adriaenssens E.M."/>
            <person name="Foster-Nyarko E."/>
            <person name="Jarju S."/>
            <person name="Secka A."/>
            <person name="Antonio M."/>
            <person name="Oren A."/>
            <person name="Chaudhuri R.R."/>
            <person name="La Ragione R."/>
            <person name="Hildebrand F."/>
            <person name="Pallen M.J."/>
        </authorList>
    </citation>
    <scope>NUCLEOTIDE SEQUENCE</scope>
    <source>
        <strain evidence="2">CHK188-5543</strain>
    </source>
</reference>
<feature type="transmembrane region" description="Helical" evidence="1">
    <location>
        <begin position="6"/>
        <end position="23"/>
    </location>
</feature>
<feature type="transmembrane region" description="Helical" evidence="1">
    <location>
        <begin position="60"/>
        <end position="83"/>
    </location>
</feature>
<evidence type="ECO:0000313" key="3">
    <source>
        <dbReference type="Proteomes" id="UP000886800"/>
    </source>
</evidence>
<dbReference type="Proteomes" id="UP000886800">
    <property type="component" value="Unassembled WGS sequence"/>
</dbReference>
<name>A0A9D1WRR3_9FIRM</name>
<dbReference type="AlphaFoldDB" id="A0A9D1WRR3"/>
<comment type="caution">
    <text evidence="2">The sequence shown here is derived from an EMBL/GenBank/DDBJ whole genome shotgun (WGS) entry which is preliminary data.</text>
</comment>
<accession>A0A9D1WRR3</accession>
<reference evidence="2" key="2">
    <citation type="submission" date="2021-04" db="EMBL/GenBank/DDBJ databases">
        <authorList>
            <person name="Gilroy R."/>
        </authorList>
    </citation>
    <scope>NUCLEOTIDE SEQUENCE</scope>
    <source>
        <strain evidence="2">CHK188-5543</strain>
    </source>
</reference>
<evidence type="ECO:0000256" key="1">
    <source>
        <dbReference type="SAM" id="Phobius"/>
    </source>
</evidence>
<keyword evidence="1" id="KW-1133">Transmembrane helix</keyword>
<protein>
    <submittedName>
        <fullName evidence="2">Pro-sigmaK processing inhibitor BofA family protein</fullName>
    </submittedName>
</protein>
<dbReference type="InterPro" id="IPR010001">
    <property type="entry name" value="BofA"/>
</dbReference>